<feature type="transmembrane region" description="Helical" evidence="1">
    <location>
        <begin position="299"/>
        <end position="318"/>
    </location>
</feature>
<dbReference type="PANTHER" id="PTHR46795">
    <property type="entry name" value="ABC TRANSPORTER PERMEASE-RELATED-RELATED"/>
    <property type="match status" value="1"/>
</dbReference>
<dbReference type="Proteomes" id="UP000030832">
    <property type="component" value="Unassembled WGS sequence"/>
</dbReference>
<dbReference type="OrthoDB" id="1937696at2"/>
<dbReference type="STRING" id="333138.LQ50_13485"/>
<dbReference type="InterPro" id="IPR052536">
    <property type="entry name" value="ABC-4_Integral_Memb_Prot"/>
</dbReference>
<gene>
    <name evidence="2" type="ORF">LQ50_13485</name>
</gene>
<comment type="caution">
    <text evidence="2">The sequence shown here is derived from an EMBL/GenBank/DDBJ whole genome shotgun (WGS) entry which is preliminary data.</text>
</comment>
<dbReference type="eggNOG" id="COG0577">
    <property type="taxonomic scope" value="Bacteria"/>
</dbReference>
<reference evidence="2 3" key="1">
    <citation type="submission" date="2014-09" db="EMBL/GenBank/DDBJ databases">
        <title>Genome sequencing and annotation of Bacillus Okhensis strain Kh10-101T.</title>
        <authorList>
            <person name="Prakash J.S."/>
        </authorList>
    </citation>
    <scope>NUCLEOTIDE SEQUENCE [LARGE SCALE GENOMIC DNA]</scope>
    <source>
        <strain evidence="3">Kh10-101T</strain>
    </source>
</reference>
<dbReference type="AlphaFoldDB" id="A0A0B0IIZ2"/>
<dbReference type="RefSeq" id="WP_034629816.1">
    <property type="nucleotide sequence ID" value="NZ_JRJU01000016.1"/>
</dbReference>
<evidence type="ECO:0000313" key="3">
    <source>
        <dbReference type="Proteomes" id="UP000030832"/>
    </source>
</evidence>
<feature type="transmembrane region" description="Helical" evidence="1">
    <location>
        <begin position="330"/>
        <end position="351"/>
    </location>
</feature>
<keyword evidence="1" id="KW-0812">Transmembrane</keyword>
<evidence type="ECO:0000313" key="2">
    <source>
        <dbReference type="EMBL" id="KHF39641.1"/>
    </source>
</evidence>
<protein>
    <recommendedName>
        <fullName evidence="4">ABC3 transporter permease protein domain-containing protein</fullName>
    </recommendedName>
</protein>
<feature type="transmembrane region" description="Helical" evidence="1">
    <location>
        <begin position="241"/>
        <end position="266"/>
    </location>
</feature>
<keyword evidence="3" id="KW-1185">Reference proteome</keyword>
<keyword evidence="1" id="KW-0472">Membrane</keyword>
<sequence>MVTIFYSSFMLQLLSTAEQGANERHPFDIGFIQTEEKNNISIEELYHIIDTTDHPITEHYMIETFDYFEPHSGYDLDYRYTFVPIKEFNKLHTGQLHIPEGHYIYFINQNAEYAFGNSDYENGIAINTSQNPITLSLEKTINGQLFNNLNYHNFDFIILNDADYELIKNTVEVYDAKIHLLNVTDWKRTTIAVQGLIEKLQSKNTVTEPLFERIEFTSEQELLMPSAKVEDYTYNRQGAGLLLFLSTFLGVLFFFATFMILFLRLYSDIDQEKKRVNKLYKIGVTKVEISKLVSRELQILFISAPIVGILIAFVYLTIFFKDVGGLTHSILVSFSIISGLYLFLQLIYYFYARTRFYNEITDELV</sequence>
<keyword evidence="1" id="KW-1133">Transmembrane helix</keyword>
<evidence type="ECO:0000256" key="1">
    <source>
        <dbReference type="SAM" id="Phobius"/>
    </source>
</evidence>
<proteinExistence type="predicted"/>
<dbReference type="EMBL" id="JRJU01000016">
    <property type="protein sequence ID" value="KHF39641.1"/>
    <property type="molecule type" value="Genomic_DNA"/>
</dbReference>
<name>A0A0B0IIZ2_9BACI</name>
<evidence type="ECO:0008006" key="4">
    <source>
        <dbReference type="Google" id="ProtNLM"/>
    </source>
</evidence>
<organism evidence="2 3">
    <name type="scientific">Halalkalibacter okhensis</name>
    <dbReference type="NCBI Taxonomy" id="333138"/>
    <lineage>
        <taxon>Bacteria</taxon>
        <taxon>Bacillati</taxon>
        <taxon>Bacillota</taxon>
        <taxon>Bacilli</taxon>
        <taxon>Bacillales</taxon>
        <taxon>Bacillaceae</taxon>
        <taxon>Halalkalibacter</taxon>
    </lineage>
</organism>
<accession>A0A0B0IIZ2</accession>